<dbReference type="InterPro" id="IPR001279">
    <property type="entry name" value="Metallo-B-lactamas"/>
</dbReference>
<proteinExistence type="predicted"/>
<sequence>MNFHKLTLGELGTNCYILADEKTGKAVLIDAPDETETILGLLAEHEYTLDRIILTHGHFDHILALPELKEALSVPVWIHENGQQFLNDGIYNLCHYVGREWSPISADGYLKDGDQITVGEIRLKILHTPGHTSDCICLLGDDFLLSGDTLFWRSVGRVDHPTGDLKQEIDSIQQKIMPLSDEIRVYPGHGPATVIGDERKENPYLR</sequence>
<comment type="cofactor">
    <cofactor evidence="1">
        <name>Zn(2+)</name>
        <dbReference type="ChEBI" id="CHEBI:29105"/>
    </cofactor>
</comment>
<dbReference type="Pfam" id="PF00753">
    <property type="entry name" value="Lactamase_B"/>
    <property type="match status" value="1"/>
</dbReference>
<dbReference type="CDD" id="cd06262">
    <property type="entry name" value="metallo-hydrolase-like_MBL-fold"/>
    <property type="match status" value="1"/>
</dbReference>
<dbReference type="AlphaFoldDB" id="A0A9D5M0I2"/>
<dbReference type="SMART" id="SM00849">
    <property type="entry name" value="Lactamase_B"/>
    <property type="match status" value="1"/>
</dbReference>
<keyword evidence="7" id="KW-1185">Reference proteome</keyword>
<dbReference type="SUPFAM" id="SSF56281">
    <property type="entry name" value="Metallo-hydrolase/oxidoreductase"/>
    <property type="match status" value="1"/>
</dbReference>
<name>A0A9D5M0I2_9FIRM</name>
<dbReference type="PANTHER" id="PTHR46233">
    <property type="entry name" value="HYDROXYACYLGLUTATHIONE HYDROLASE GLOC"/>
    <property type="match status" value="1"/>
</dbReference>
<keyword evidence="3" id="KW-0378">Hydrolase</keyword>
<organism evidence="6 7">
    <name type="scientific">Ructibacterium gallinarum</name>
    <dbReference type="NCBI Taxonomy" id="2779355"/>
    <lineage>
        <taxon>Bacteria</taxon>
        <taxon>Bacillati</taxon>
        <taxon>Bacillota</taxon>
        <taxon>Clostridia</taxon>
        <taxon>Eubacteriales</taxon>
        <taxon>Oscillospiraceae</taxon>
        <taxon>Ructibacterium</taxon>
    </lineage>
</organism>
<comment type="caution">
    <text evidence="6">The sequence shown here is derived from an EMBL/GenBank/DDBJ whole genome shotgun (WGS) entry which is preliminary data.</text>
</comment>
<evidence type="ECO:0000256" key="1">
    <source>
        <dbReference type="ARBA" id="ARBA00001947"/>
    </source>
</evidence>
<dbReference type="InterPro" id="IPR036866">
    <property type="entry name" value="RibonucZ/Hydroxyglut_hydro"/>
</dbReference>
<dbReference type="EMBL" id="JADCKB010000010">
    <property type="protein sequence ID" value="MBE5040020.1"/>
    <property type="molecule type" value="Genomic_DNA"/>
</dbReference>
<dbReference type="GO" id="GO:0016787">
    <property type="term" value="F:hydrolase activity"/>
    <property type="evidence" value="ECO:0007669"/>
    <property type="project" value="UniProtKB-KW"/>
</dbReference>
<dbReference type="InterPro" id="IPR051453">
    <property type="entry name" value="MBL_Glyoxalase_II"/>
</dbReference>
<evidence type="ECO:0000256" key="4">
    <source>
        <dbReference type="ARBA" id="ARBA00022833"/>
    </source>
</evidence>
<dbReference type="RefSeq" id="WP_226392570.1">
    <property type="nucleotide sequence ID" value="NZ_JADCKB010000010.1"/>
</dbReference>
<reference evidence="6" key="1">
    <citation type="submission" date="2020-10" db="EMBL/GenBank/DDBJ databases">
        <title>ChiBAC.</title>
        <authorList>
            <person name="Zenner C."/>
            <person name="Hitch T.C.A."/>
            <person name="Clavel T."/>
        </authorList>
    </citation>
    <scope>NUCLEOTIDE SEQUENCE</scope>
    <source>
        <strain evidence="6">DSM 107454</strain>
    </source>
</reference>
<feature type="domain" description="Metallo-beta-lactamase" evidence="5">
    <location>
        <begin position="12"/>
        <end position="189"/>
    </location>
</feature>
<evidence type="ECO:0000313" key="6">
    <source>
        <dbReference type="EMBL" id="MBE5040020.1"/>
    </source>
</evidence>
<accession>A0A9D5M0I2</accession>
<dbReference type="GO" id="GO:0046872">
    <property type="term" value="F:metal ion binding"/>
    <property type="evidence" value="ECO:0007669"/>
    <property type="project" value="UniProtKB-KW"/>
</dbReference>
<evidence type="ECO:0000256" key="2">
    <source>
        <dbReference type="ARBA" id="ARBA00022723"/>
    </source>
</evidence>
<dbReference type="Gene3D" id="3.60.15.10">
    <property type="entry name" value="Ribonuclease Z/Hydroxyacylglutathione hydrolase-like"/>
    <property type="match status" value="1"/>
</dbReference>
<dbReference type="Proteomes" id="UP000806542">
    <property type="component" value="Unassembled WGS sequence"/>
</dbReference>
<evidence type="ECO:0000313" key="7">
    <source>
        <dbReference type="Proteomes" id="UP000806542"/>
    </source>
</evidence>
<keyword evidence="2" id="KW-0479">Metal-binding</keyword>
<evidence type="ECO:0000256" key="3">
    <source>
        <dbReference type="ARBA" id="ARBA00022801"/>
    </source>
</evidence>
<keyword evidence="4" id="KW-0862">Zinc</keyword>
<dbReference type="PANTHER" id="PTHR46233:SF3">
    <property type="entry name" value="HYDROXYACYLGLUTATHIONE HYDROLASE GLOC"/>
    <property type="match status" value="1"/>
</dbReference>
<evidence type="ECO:0000259" key="5">
    <source>
        <dbReference type="SMART" id="SM00849"/>
    </source>
</evidence>
<protein>
    <submittedName>
        <fullName evidence="6">MBL fold metallo-hydrolase</fullName>
    </submittedName>
</protein>
<gene>
    <name evidence="6" type="ORF">INF28_06025</name>
</gene>